<organism evidence="2 3">
    <name type="scientific">Polaribacter gangjinensis</name>
    <dbReference type="NCBI Taxonomy" id="574710"/>
    <lineage>
        <taxon>Bacteria</taxon>
        <taxon>Pseudomonadati</taxon>
        <taxon>Bacteroidota</taxon>
        <taxon>Flavobacteriia</taxon>
        <taxon>Flavobacteriales</taxon>
        <taxon>Flavobacteriaceae</taxon>
    </lineage>
</organism>
<proteinExistence type="predicted"/>
<dbReference type="OrthoDB" id="1201761at2"/>
<name>A0A2S7WD24_9FLAO</name>
<feature type="signal peptide" evidence="1">
    <location>
        <begin position="1"/>
        <end position="18"/>
    </location>
</feature>
<keyword evidence="1" id="KW-0732">Signal</keyword>
<evidence type="ECO:0000313" key="2">
    <source>
        <dbReference type="EMBL" id="PQJ75525.1"/>
    </source>
</evidence>
<dbReference type="RefSeq" id="WP_105046670.1">
    <property type="nucleotide sequence ID" value="NZ_CP150662.1"/>
</dbReference>
<gene>
    <name evidence="2" type="ORF">BTO13_09920</name>
</gene>
<dbReference type="Proteomes" id="UP000237608">
    <property type="component" value="Unassembled WGS sequence"/>
</dbReference>
<evidence type="ECO:0008006" key="4">
    <source>
        <dbReference type="Google" id="ProtNLM"/>
    </source>
</evidence>
<sequence length="178" mass="20952">MKKIVFLLSIMTFCTVNAQFMNGGLQNQRQRQMMQTPERTPEPNFDVDQYLGIVIYDIEKTAKKSGIKLDSDEGKSFSKIITDYNNKIKQIRRINSFTLNSSKEMVENFQRAVIKNRDYSNQAEVQKKLAEDLKPISETMKTEDQKLDEEIKKILSDKQYQKWLKYNKSLNKTFSEEK</sequence>
<protein>
    <recommendedName>
        <fullName evidence="4">DUF4168 domain-containing protein</fullName>
    </recommendedName>
</protein>
<comment type="caution">
    <text evidence="2">The sequence shown here is derived from an EMBL/GenBank/DDBJ whole genome shotgun (WGS) entry which is preliminary data.</text>
</comment>
<keyword evidence="3" id="KW-1185">Reference proteome</keyword>
<reference evidence="2 3" key="1">
    <citation type="submission" date="2016-12" db="EMBL/GenBank/DDBJ databases">
        <title>Trade-off between light-utilization and light-protection in marine flavobacteria.</title>
        <authorList>
            <person name="Kumagai Y."/>
            <person name="Yoshizawa S."/>
            <person name="Kogure K."/>
            <person name="Iwasaki W."/>
        </authorList>
    </citation>
    <scope>NUCLEOTIDE SEQUENCE [LARGE SCALE GENOMIC DNA]</scope>
    <source>
        <strain evidence="2 3">KCTC 22729</strain>
    </source>
</reference>
<dbReference type="AlphaFoldDB" id="A0A2S7WD24"/>
<feature type="chain" id="PRO_5015441734" description="DUF4168 domain-containing protein" evidence="1">
    <location>
        <begin position="19"/>
        <end position="178"/>
    </location>
</feature>
<evidence type="ECO:0000256" key="1">
    <source>
        <dbReference type="SAM" id="SignalP"/>
    </source>
</evidence>
<accession>A0A2S7WD24</accession>
<evidence type="ECO:0000313" key="3">
    <source>
        <dbReference type="Proteomes" id="UP000237608"/>
    </source>
</evidence>
<dbReference type="EMBL" id="MSCL01000001">
    <property type="protein sequence ID" value="PQJ75525.1"/>
    <property type="molecule type" value="Genomic_DNA"/>
</dbReference>